<sequence>MTKYNIAIVNSNSFGQVYTQHIERLEKIGTVKRFMVDQQIPGKELAELLNGFNIIIASVTPNFTREFFENKDELLLLSRHGIGYNNVDVSAARKHKTLVTLVSPLVERDAVAENAFTNLLAVTRKTVPAYNNVVAGEWSNRAAFQGTNLTGKTFGVIGVGNIGSRVAELFQGAFHGRVLVTDPEPHCPDNWFADNPKIERVSLETLLKESDFISLNASLNDTSIEIINENSLKLVKDGVYITNAARGALINEDAMLNAIKNGTVAGYGTDTMIDEPVKSDHPFLKNDRIIVTPHTSAYTNDCLFAMGEKCVGDVENFINHKPLIREITLTDELQKN</sequence>
<keyword evidence="8" id="KW-1185">Reference proteome</keyword>
<organism evidence="7 8">
    <name type="scientific">Weissella koreensis</name>
    <dbReference type="NCBI Taxonomy" id="165096"/>
    <lineage>
        <taxon>Bacteria</taxon>
        <taxon>Bacillati</taxon>
        <taxon>Bacillota</taxon>
        <taxon>Bacilli</taxon>
        <taxon>Lactobacillales</taxon>
        <taxon>Lactobacillaceae</taxon>
        <taxon>Weissella</taxon>
    </lineage>
</organism>
<dbReference type="Gene3D" id="3.40.50.720">
    <property type="entry name" value="NAD(P)-binding Rossmann-like Domain"/>
    <property type="match status" value="2"/>
</dbReference>
<dbReference type="GO" id="GO:0051287">
    <property type="term" value="F:NAD binding"/>
    <property type="evidence" value="ECO:0007669"/>
    <property type="project" value="InterPro"/>
</dbReference>
<reference evidence="7 8" key="1">
    <citation type="submission" date="2019-08" db="EMBL/GenBank/DDBJ databases">
        <authorList>
            <person name="Chang H.C."/>
            <person name="Mun S.Y."/>
        </authorList>
    </citation>
    <scope>NUCLEOTIDE SEQUENCE [LARGE SCALE GENOMIC DNA]</scope>
    <source>
        <strain evidence="7 8">SK</strain>
    </source>
</reference>
<dbReference type="InterPro" id="IPR006139">
    <property type="entry name" value="D-isomer_2_OHA_DH_cat_dom"/>
</dbReference>
<dbReference type="Proteomes" id="UP000516446">
    <property type="component" value="Chromosome"/>
</dbReference>
<keyword evidence="3" id="KW-0520">NAD</keyword>
<dbReference type="Pfam" id="PF02826">
    <property type="entry name" value="2-Hacid_dh_C"/>
    <property type="match status" value="1"/>
</dbReference>
<protein>
    <submittedName>
        <fullName evidence="7">Hydroxyacid dehydrogenase</fullName>
    </submittedName>
</protein>
<dbReference type="EMBL" id="CP043431">
    <property type="protein sequence ID" value="QNT64587.1"/>
    <property type="molecule type" value="Genomic_DNA"/>
</dbReference>
<dbReference type="CDD" id="cd12177">
    <property type="entry name" value="2-Hacid_dh_12"/>
    <property type="match status" value="1"/>
</dbReference>
<evidence type="ECO:0000256" key="1">
    <source>
        <dbReference type="ARBA" id="ARBA00005854"/>
    </source>
</evidence>
<keyword evidence="2 4" id="KW-0560">Oxidoreductase</keyword>
<evidence type="ECO:0000259" key="5">
    <source>
        <dbReference type="Pfam" id="PF00389"/>
    </source>
</evidence>
<feature type="domain" description="D-isomer specific 2-hydroxyacid dehydrogenase NAD-binding" evidence="6">
    <location>
        <begin position="117"/>
        <end position="296"/>
    </location>
</feature>
<comment type="similarity">
    <text evidence="1 4">Belongs to the D-isomer specific 2-hydroxyacid dehydrogenase family.</text>
</comment>
<name>A0A7H1MMA1_9LACO</name>
<evidence type="ECO:0000256" key="4">
    <source>
        <dbReference type="RuleBase" id="RU003719"/>
    </source>
</evidence>
<gene>
    <name evidence="7" type="ORF">FY536_04630</name>
</gene>
<feature type="domain" description="D-isomer specific 2-hydroxyacid dehydrogenase catalytic" evidence="5">
    <location>
        <begin position="20"/>
        <end position="325"/>
    </location>
</feature>
<evidence type="ECO:0000259" key="6">
    <source>
        <dbReference type="Pfam" id="PF02826"/>
    </source>
</evidence>
<dbReference type="GO" id="GO:0016616">
    <property type="term" value="F:oxidoreductase activity, acting on the CH-OH group of donors, NAD or NADP as acceptor"/>
    <property type="evidence" value="ECO:0007669"/>
    <property type="project" value="InterPro"/>
</dbReference>
<dbReference type="InterPro" id="IPR006140">
    <property type="entry name" value="D-isomer_DH_NAD-bd"/>
</dbReference>
<dbReference type="PANTHER" id="PTHR43761:SF1">
    <property type="entry name" value="D-ISOMER SPECIFIC 2-HYDROXYACID DEHYDROGENASE CATALYTIC DOMAIN-CONTAINING PROTEIN-RELATED"/>
    <property type="match status" value="1"/>
</dbReference>
<dbReference type="SUPFAM" id="SSF52283">
    <property type="entry name" value="Formate/glycerate dehydrogenase catalytic domain-like"/>
    <property type="match status" value="1"/>
</dbReference>
<dbReference type="RefSeq" id="WP_006844919.1">
    <property type="nucleotide sequence ID" value="NZ_CP026847.1"/>
</dbReference>
<evidence type="ECO:0000256" key="3">
    <source>
        <dbReference type="ARBA" id="ARBA00023027"/>
    </source>
</evidence>
<dbReference type="SUPFAM" id="SSF51735">
    <property type="entry name" value="NAD(P)-binding Rossmann-fold domains"/>
    <property type="match status" value="1"/>
</dbReference>
<proteinExistence type="inferred from homology"/>
<dbReference type="AlphaFoldDB" id="A0A7H1MMA1"/>
<dbReference type="InterPro" id="IPR050418">
    <property type="entry name" value="D-iso_2-hydroxyacid_DH_PdxB"/>
</dbReference>
<evidence type="ECO:0000256" key="2">
    <source>
        <dbReference type="ARBA" id="ARBA00023002"/>
    </source>
</evidence>
<evidence type="ECO:0000313" key="8">
    <source>
        <dbReference type="Proteomes" id="UP000516446"/>
    </source>
</evidence>
<accession>A0A7H1MMA1</accession>
<dbReference type="InterPro" id="IPR036291">
    <property type="entry name" value="NAD(P)-bd_dom_sf"/>
</dbReference>
<dbReference type="Pfam" id="PF00389">
    <property type="entry name" value="2-Hacid_dh"/>
    <property type="match status" value="1"/>
</dbReference>
<evidence type="ECO:0000313" key="7">
    <source>
        <dbReference type="EMBL" id="QNT64587.1"/>
    </source>
</evidence>
<dbReference type="PANTHER" id="PTHR43761">
    <property type="entry name" value="D-ISOMER SPECIFIC 2-HYDROXYACID DEHYDROGENASE FAMILY PROTEIN (AFU_ORTHOLOGUE AFUA_1G13630)"/>
    <property type="match status" value="1"/>
</dbReference>